<dbReference type="Proteomes" id="UP000696280">
    <property type="component" value="Unassembled WGS sequence"/>
</dbReference>
<dbReference type="EMBL" id="CAJVRL010000070">
    <property type="protein sequence ID" value="CAG8956532.1"/>
    <property type="molecule type" value="Genomic_DNA"/>
</dbReference>
<proteinExistence type="predicted"/>
<gene>
    <name evidence="2" type="ORF">HYFRA_00003919</name>
</gene>
<feature type="signal peptide" evidence="1">
    <location>
        <begin position="1"/>
        <end position="26"/>
    </location>
</feature>
<name>A0A9N9L3V2_9HELO</name>
<sequence>MLSPPFQMKNFIRLVLLAAAVDSTCSPDNCYRALFPCPTPAAISQASAFCATITASGLTAKVYPTRATAACGKTPERYISACKCGPTCVASPKISACTASPTPTAGLLYGDFECGIGSWTVQVPDPAAIAGVTTNGPNTGQKSFQVDFHTPAISPELGVSARLTSQKVSVRSGVPYSLEFYTFFDNMDAGFIGVMFNGVPVRTVDARDNGWGAWHVNRLTWTTASGVTTATIAFEFLFVNTVSSVDRIDSIVFKPA</sequence>
<evidence type="ECO:0000256" key="1">
    <source>
        <dbReference type="SAM" id="SignalP"/>
    </source>
</evidence>
<keyword evidence="3" id="KW-1185">Reference proteome</keyword>
<dbReference type="AlphaFoldDB" id="A0A9N9L3V2"/>
<keyword evidence="1" id="KW-0732">Signal</keyword>
<protein>
    <submittedName>
        <fullName evidence="2">Uncharacterized protein</fullName>
    </submittedName>
</protein>
<organism evidence="2 3">
    <name type="scientific">Hymenoscyphus fraxineus</name>
    <dbReference type="NCBI Taxonomy" id="746836"/>
    <lineage>
        <taxon>Eukaryota</taxon>
        <taxon>Fungi</taxon>
        <taxon>Dikarya</taxon>
        <taxon>Ascomycota</taxon>
        <taxon>Pezizomycotina</taxon>
        <taxon>Leotiomycetes</taxon>
        <taxon>Helotiales</taxon>
        <taxon>Helotiaceae</taxon>
        <taxon>Hymenoscyphus</taxon>
    </lineage>
</organism>
<evidence type="ECO:0000313" key="2">
    <source>
        <dbReference type="EMBL" id="CAG8956532.1"/>
    </source>
</evidence>
<dbReference type="Gene3D" id="2.60.120.260">
    <property type="entry name" value="Galactose-binding domain-like"/>
    <property type="match status" value="1"/>
</dbReference>
<feature type="chain" id="PRO_5040203310" evidence="1">
    <location>
        <begin position="27"/>
        <end position="256"/>
    </location>
</feature>
<evidence type="ECO:0000313" key="3">
    <source>
        <dbReference type="Proteomes" id="UP000696280"/>
    </source>
</evidence>
<dbReference type="OrthoDB" id="3530736at2759"/>
<comment type="caution">
    <text evidence="2">The sequence shown here is derived from an EMBL/GenBank/DDBJ whole genome shotgun (WGS) entry which is preliminary data.</text>
</comment>
<reference evidence="2" key="1">
    <citation type="submission" date="2021-07" db="EMBL/GenBank/DDBJ databases">
        <authorList>
            <person name="Durling M."/>
        </authorList>
    </citation>
    <scope>NUCLEOTIDE SEQUENCE</scope>
</reference>
<accession>A0A9N9L3V2</accession>